<keyword evidence="1" id="KW-1133">Transmembrane helix</keyword>
<feature type="transmembrane region" description="Helical" evidence="1">
    <location>
        <begin position="82"/>
        <end position="102"/>
    </location>
</feature>
<proteinExistence type="predicted"/>
<feature type="transmembrane region" description="Helical" evidence="1">
    <location>
        <begin position="384"/>
        <end position="410"/>
    </location>
</feature>
<feature type="transmembrane region" description="Helical" evidence="1">
    <location>
        <begin position="456"/>
        <end position="474"/>
    </location>
</feature>
<feature type="transmembrane region" description="Helical" evidence="1">
    <location>
        <begin position="235"/>
        <end position="254"/>
    </location>
</feature>
<dbReference type="AlphaFoldDB" id="A0A852XE57"/>
<feature type="transmembrane region" description="Helical" evidence="1">
    <location>
        <begin position="430"/>
        <end position="449"/>
    </location>
</feature>
<keyword evidence="1" id="KW-0812">Transmembrane</keyword>
<dbReference type="RefSeq" id="WP_179462228.1">
    <property type="nucleotide sequence ID" value="NZ_JACBZX010000001.1"/>
</dbReference>
<evidence type="ECO:0000313" key="2">
    <source>
        <dbReference type="EMBL" id="NYG36775.1"/>
    </source>
</evidence>
<name>A0A852XE57_9MICO</name>
<feature type="transmembrane region" description="Helical" evidence="1">
    <location>
        <begin position="293"/>
        <end position="312"/>
    </location>
</feature>
<sequence>MTAVGTGAMARVQWRTGWRGILGWTFGLLAVLGISAVSVLDLYQTPAQIQTYEASTSSGAMAMLNGDVAGTDTIGGILANEFGFVVAFFVPLMAIALVARSTRRDEEAGRLELLLASRIGRQAPLVAAIVVALLALAALALGVLVLVASSEASTGGAALYAAALFALGAVYVGVAAVLAQLVEHNRSVWAAGLAVVVLAYLLRGVGAVQDSGLIWASPLGWYDRVAPFGEEPRPWVLLLSAALATVLIGGALVLSARRDVGAALLPARRAPARATGLLRSPFGLALHEHRGPILGWVVIALALMGTYGALAGDVLEAMESNPDLAQYIGAGGGEQILEQVEGLFVMMLAMLAAALVIQAVGSLRSEESTGRLEAQLVEGRTRPAWLAVHVLVVAVGAVLALLLGGLVLGLTTSASLADDAWTARLLGASVPHLSSTLFFLGLAVALFGLAPRWRSLAWVVFGAGALLAWMGPALDLPTWLVEASPFAAVGILPAEDVDLAGVAVLVGLGLVLLVAGVVGFRRRDVPQQ</sequence>
<keyword evidence="3" id="KW-1185">Reference proteome</keyword>
<evidence type="ECO:0000313" key="3">
    <source>
        <dbReference type="Proteomes" id="UP000592181"/>
    </source>
</evidence>
<evidence type="ECO:0000256" key="1">
    <source>
        <dbReference type="SAM" id="Phobius"/>
    </source>
</evidence>
<dbReference type="EMBL" id="JACBZX010000001">
    <property type="protein sequence ID" value="NYG36775.1"/>
    <property type="molecule type" value="Genomic_DNA"/>
</dbReference>
<organism evidence="2 3">
    <name type="scientific">Janibacter alkaliphilus</name>
    <dbReference type="NCBI Taxonomy" id="1069963"/>
    <lineage>
        <taxon>Bacteria</taxon>
        <taxon>Bacillati</taxon>
        <taxon>Actinomycetota</taxon>
        <taxon>Actinomycetes</taxon>
        <taxon>Micrococcales</taxon>
        <taxon>Intrasporangiaceae</taxon>
        <taxon>Janibacter</taxon>
    </lineage>
</organism>
<protein>
    <submittedName>
        <fullName evidence="2">ABC-2 type transport system permease protein</fullName>
    </submittedName>
</protein>
<accession>A0A852XE57</accession>
<feature type="transmembrane region" description="Helical" evidence="1">
    <location>
        <begin position="343"/>
        <end position="363"/>
    </location>
</feature>
<reference evidence="2 3" key="1">
    <citation type="submission" date="2020-07" db="EMBL/GenBank/DDBJ databases">
        <title>Sequencing the genomes of 1000 actinobacteria strains.</title>
        <authorList>
            <person name="Klenk H.-P."/>
        </authorList>
    </citation>
    <scope>NUCLEOTIDE SEQUENCE [LARGE SCALE GENOMIC DNA]</scope>
    <source>
        <strain evidence="2 3">DSM 24723</strain>
    </source>
</reference>
<keyword evidence="1" id="KW-0472">Membrane</keyword>
<comment type="caution">
    <text evidence="2">The sequence shown here is derived from an EMBL/GenBank/DDBJ whole genome shotgun (WGS) entry which is preliminary data.</text>
</comment>
<feature type="transmembrane region" description="Helical" evidence="1">
    <location>
        <begin position="123"/>
        <end position="147"/>
    </location>
</feature>
<feature type="transmembrane region" description="Helical" evidence="1">
    <location>
        <begin position="188"/>
        <end position="215"/>
    </location>
</feature>
<feature type="transmembrane region" description="Helical" evidence="1">
    <location>
        <begin position="499"/>
        <end position="520"/>
    </location>
</feature>
<dbReference type="Proteomes" id="UP000592181">
    <property type="component" value="Unassembled WGS sequence"/>
</dbReference>
<feature type="transmembrane region" description="Helical" evidence="1">
    <location>
        <begin position="21"/>
        <end position="40"/>
    </location>
</feature>
<gene>
    <name evidence="2" type="ORF">BJY28_001244</name>
</gene>
<feature type="transmembrane region" description="Helical" evidence="1">
    <location>
        <begin position="159"/>
        <end position="181"/>
    </location>
</feature>